<feature type="region of interest" description="Disordered" evidence="2">
    <location>
        <begin position="151"/>
        <end position="183"/>
    </location>
</feature>
<dbReference type="AlphaFoldDB" id="A0A8H5LPW8"/>
<evidence type="ECO:0000256" key="2">
    <source>
        <dbReference type="SAM" id="MobiDB-lite"/>
    </source>
</evidence>
<feature type="region of interest" description="Disordered" evidence="2">
    <location>
        <begin position="280"/>
        <end position="316"/>
    </location>
</feature>
<evidence type="ECO:0000256" key="1">
    <source>
        <dbReference type="ARBA" id="ARBA00023242"/>
    </source>
</evidence>
<feature type="region of interest" description="Disordered" evidence="2">
    <location>
        <begin position="723"/>
        <end position="759"/>
    </location>
</feature>
<evidence type="ECO:0000313" key="5">
    <source>
        <dbReference type="Proteomes" id="UP000559256"/>
    </source>
</evidence>
<dbReference type="EMBL" id="JAACJM010000028">
    <property type="protein sequence ID" value="KAF5365227.1"/>
    <property type="molecule type" value="Genomic_DNA"/>
</dbReference>
<dbReference type="GO" id="GO:0008270">
    <property type="term" value="F:zinc ion binding"/>
    <property type="evidence" value="ECO:0007669"/>
    <property type="project" value="InterPro"/>
</dbReference>
<feature type="compositionally biased region" description="Polar residues" evidence="2">
    <location>
        <begin position="160"/>
        <end position="179"/>
    </location>
</feature>
<feature type="compositionally biased region" description="Low complexity" evidence="2">
    <location>
        <begin position="959"/>
        <end position="978"/>
    </location>
</feature>
<dbReference type="InterPro" id="IPR007219">
    <property type="entry name" value="XnlR_reg_dom"/>
</dbReference>
<feature type="compositionally biased region" description="Basic residues" evidence="2">
    <location>
        <begin position="913"/>
        <end position="924"/>
    </location>
</feature>
<dbReference type="PANTHER" id="PTHR46910:SF38">
    <property type="entry name" value="ZN(2)-C6 FUNGAL-TYPE DOMAIN-CONTAINING PROTEIN"/>
    <property type="match status" value="1"/>
</dbReference>
<dbReference type="SMART" id="SM00906">
    <property type="entry name" value="Fungal_trans"/>
    <property type="match status" value="1"/>
</dbReference>
<organism evidence="4 5">
    <name type="scientific">Tetrapyrgos nigripes</name>
    <dbReference type="NCBI Taxonomy" id="182062"/>
    <lineage>
        <taxon>Eukaryota</taxon>
        <taxon>Fungi</taxon>
        <taxon>Dikarya</taxon>
        <taxon>Basidiomycota</taxon>
        <taxon>Agaricomycotina</taxon>
        <taxon>Agaricomycetes</taxon>
        <taxon>Agaricomycetidae</taxon>
        <taxon>Agaricales</taxon>
        <taxon>Marasmiineae</taxon>
        <taxon>Marasmiaceae</taxon>
        <taxon>Tetrapyrgos</taxon>
    </lineage>
</organism>
<keyword evidence="1" id="KW-0539">Nucleus</keyword>
<feature type="region of interest" description="Disordered" evidence="2">
    <location>
        <begin position="941"/>
        <end position="1013"/>
    </location>
</feature>
<sequence length="1102" mass="122996">MSKTQAEVRQDRSLLKVGKQRVSPHRYRLTIFPSCKRRGCSAICPNGSLITGQGTRFVLADTEKLHEKIAQMSDRIRQLEDALTISHTTSGTGEPHPLLGRDLLKIKSSIELHAAIQGDDAGIKQEDQEDTAYLDTFGTLAIRDDGAATFYGRSAGSEGEASTKSPEQNGSHGSPNPNASPIIGLDIISSSSQSWSQNGSHTTGLPPELLAVSQSFPLPIGQANIDLDYILENFLPSQDEARRLCDLYLEQAPWFFGAVTKRQLHEEIIPLWYKEAPQPSTIGNGSPSDYDHPMSPPTAVPESGSTSSPVVSSDSSNILQKTGGPHDLALLYIIFTFGALTDMNLPAAPDNTLANHYYDLTKAALNLEGVLDRPPSVATVQVLALMGIYEGLRNGENSIESTWALMGMSTKLAQSLGLHRDCARWKLSPSEVQKRRALFWELFITDCWQSLATGRLATFSLPFVDCELPFDPDQTLSADGAVQPSFPYWKARFGAECVAPVVQCTLTSRAPKYSIILELDRKVRDMELPRYCQEPPPENAGLGETMSHYMPMNYKELTLLYIHRCFFTHAIQSNPADPIKSQYAPSFLAGYRSACDLLGLVRKQFNAFPAQIARFWVLWTHAFSSSVMISSVVTHGSRSKVAPAALLELKSSCDLFEKAAAYGGRAVKFLPIIRRLLAKAQKVFFDTSSGVPPVVPNDIFKPSGTEEDDEMSIFGGKTHVVTTKAARPATARSPASSSSARSSQSPSGSPQTTYTTTNPLFAGVHPGLISEYNTFEGHISARLQSAYNADSSSFNETLMSPRLHHAQSVQQQEQQRQQQHQQEAEQRRQREMEHQRRQQELLEEQRRQQEEEEKQQILAQEQAYAEAQRQQQLQQQQQQQQQISYESHYGGSQEHLPSQGLPGAMPVQERPKHTLAHSRSRSNLHRMDYQEYHQDGRYQYDQQQASHAHMHSHPHSHPHTQSPPHRSHSQSSHSQPQHEMYAIPPEYMQHQPSPSSPDVISPISPTHPHSFNSPETLLDPHSHPHAQSYWTHHQSPTNGVMYQEQHHHSVPVPMQPRHPPQPQHYTPDAAMRGMAADDPRLQETWQSYMYKVIVGSSRLLDD</sequence>
<feature type="compositionally biased region" description="Basic residues" evidence="2">
    <location>
        <begin position="948"/>
        <end position="958"/>
    </location>
</feature>
<dbReference type="Pfam" id="PF04082">
    <property type="entry name" value="Fungal_trans"/>
    <property type="match status" value="1"/>
</dbReference>
<gene>
    <name evidence="4" type="ORF">D9758_005425</name>
</gene>
<dbReference type="InterPro" id="IPR050987">
    <property type="entry name" value="AtrR-like"/>
</dbReference>
<protein>
    <recommendedName>
        <fullName evidence="3">Xylanolytic transcriptional activator regulatory domain-containing protein</fullName>
    </recommendedName>
</protein>
<feature type="domain" description="Xylanolytic transcriptional activator regulatory" evidence="3">
    <location>
        <begin position="402"/>
        <end position="475"/>
    </location>
</feature>
<dbReference type="PANTHER" id="PTHR46910">
    <property type="entry name" value="TRANSCRIPTION FACTOR PDR1"/>
    <property type="match status" value="1"/>
</dbReference>
<dbReference type="GO" id="GO:0006351">
    <property type="term" value="P:DNA-templated transcription"/>
    <property type="evidence" value="ECO:0007669"/>
    <property type="project" value="InterPro"/>
</dbReference>
<dbReference type="GO" id="GO:0003677">
    <property type="term" value="F:DNA binding"/>
    <property type="evidence" value="ECO:0007669"/>
    <property type="project" value="InterPro"/>
</dbReference>
<dbReference type="OrthoDB" id="424974at2759"/>
<comment type="caution">
    <text evidence="4">The sequence shown here is derived from an EMBL/GenBank/DDBJ whole genome shotgun (WGS) entry which is preliminary data.</text>
</comment>
<feature type="compositionally biased region" description="Basic and acidic residues" evidence="2">
    <location>
        <begin position="822"/>
        <end position="839"/>
    </location>
</feature>
<keyword evidence="5" id="KW-1185">Reference proteome</keyword>
<feature type="region of interest" description="Disordered" evidence="2">
    <location>
        <begin position="871"/>
        <end position="925"/>
    </location>
</feature>
<dbReference type="GO" id="GO:0003700">
    <property type="term" value="F:DNA-binding transcription factor activity"/>
    <property type="evidence" value="ECO:0007669"/>
    <property type="project" value="InterPro"/>
</dbReference>
<dbReference type="CDD" id="cd12148">
    <property type="entry name" value="fungal_TF_MHR"/>
    <property type="match status" value="1"/>
</dbReference>
<proteinExistence type="predicted"/>
<evidence type="ECO:0000259" key="3">
    <source>
        <dbReference type="SMART" id="SM00906"/>
    </source>
</evidence>
<feature type="compositionally biased region" description="Low complexity" evidence="2">
    <location>
        <begin position="871"/>
        <end position="883"/>
    </location>
</feature>
<reference evidence="4 5" key="1">
    <citation type="journal article" date="2020" name="ISME J.">
        <title>Uncovering the hidden diversity of litter-decomposition mechanisms in mushroom-forming fungi.</title>
        <authorList>
            <person name="Floudas D."/>
            <person name="Bentzer J."/>
            <person name="Ahren D."/>
            <person name="Johansson T."/>
            <person name="Persson P."/>
            <person name="Tunlid A."/>
        </authorList>
    </citation>
    <scope>NUCLEOTIDE SEQUENCE [LARGE SCALE GENOMIC DNA]</scope>
    <source>
        <strain evidence="4 5">CBS 291.85</strain>
    </source>
</reference>
<feature type="compositionally biased region" description="Low complexity" evidence="2">
    <location>
        <begin position="806"/>
        <end position="821"/>
    </location>
</feature>
<evidence type="ECO:0000313" key="4">
    <source>
        <dbReference type="EMBL" id="KAF5365227.1"/>
    </source>
</evidence>
<feature type="compositionally biased region" description="Low complexity" evidence="2">
    <location>
        <begin position="303"/>
        <end position="316"/>
    </location>
</feature>
<feature type="compositionally biased region" description="Low complexity" evidence="2">
    <location>
        <begin position="992"/>
        <end position="1004"/>
    </location>
</feature>
<feature type="region of interest" description="Disordered" evidence="2">
    <location>
        <begin position="804"/>
        <end position="839"/>
    </location>
</feature>
<name>A0A8H5LPW8_9AGAR</name>
<feature type="compositionally biased region" description="Low complexity" evidence="2">
    <location>
        <begin position="723"/>
        <end position="757"/>
    </location>
</feature>
<dbReference type="Proteomes" id="UP000559256">
    <property type="component" value="Unassembled WGS sequence"/>
</dbReference>
<accession>A0A8H5LPW8</accession>